<dbReference type="InterPro" id="IPR016186">
    <property type="entry name" value="C-type_lectin-like/link_sf"/>
</dbReference>
<evidence type="ECO:0000313" key="4">
    <source>
        <dbReference type="EMBL" id="MEQ2240887.1"/>
    </source>
</evidence>
<feature type="chain" id="PRO_5045649759" description="C-type lectin domain-containing protein" evidence="2">
    <location>
        <begin position="19"/>
        <end position="199"/>
    </location>
</feature>
<comment type="caution">
    <text evidence="4">The sequence shown here is derived from an EMBL/GenBank/DDBJ whole genome shotgun (WGS) entry which is preliminary data.</text>
</comment>
<reference evidence="4 5" key="1">
    <citation type="submission" date="2021-06" db="EMBL/GenBank/DDBJ databases">
        <authorList>
            <person name="Palmer J.M."/>
        </authorList>
    </citation>
    <scope>NUCLEOTIDE SEQUENCE [LARGE SCALE GENOMIC DNA]</scope>
    <source>
        <strain evidence="5">if_2019</strain>
        <tissue evidence="4">Muscle</tissue>
    </source>
</reference>
<feature type="signal peptide" evidence="2">
    <location>
        <begin position="1"/>
        <end position="18"/>
    </location>
</feature>
<dbReference type="InterPro" id="IPR001304">
    <property type="entry name" value="C-type_lectin-like"/>
</dbReference>
<keyword evidence="1" id="KW-1015">Disulfide bond</keyword>
<protein>
    <recommendedName>
        <fullName evidence="3">C-type lectin domain-containing protein</fullName>
    </recommendedName>
</protein>
<dbReference type="InterPro" id="IPR050111">
    <property type="entry name" value="C-type_lectin/snaclec_domain"/>
</dbReference>
<dbReference type="EMBL" id="JAHRIQ010059911">
    <property type="protein sequence ID" value="MEQ2240887.1"/>
    <property type="molecule type" value="Genomic_DNA"/>
</dbReference>
<dbReference type="PANTHER" id="PTHR22803">
    <property type="entry name" value="MANNOSE, PHOSPHOLIPASE, LECTIN RECEPTOR RELATED"/>
    <property type="match status" value="1"/>
</dbReference>
<keyword evidence="5" id="KW-1185">Reference proteome</keyword>
<evidence type="ECO:0000313" key="5">
    <source>
        <dbReference type="Proteomes" id="UP001482620"/>
    </source>
</evidence>
<dbReference type="Gene3D" id="3.10.100.10">
    <property type="entry name" value="Mannose-Binding Protein A, subunit A"/>
    <property type="match status" value="1"/>
</dbReference>
<proteinExistence type="predicted"/>
<dbReference type="Pfam" id="PF00059">
    <property type="entry name" value="Lectin_C"/>
    <property type="match status" value="1"/>
</dbReference>
<evidence type="ECO:0000256" key="2">
    <source>
        <dbReference type="SAM" id="SignalP"/>
    </source>
</evidence>
<name>A0ABV0U6R7_9TELE</name>
<dbReference type="InterPro" id="IPR018378">
    <property type="entry name" value="C-type_lectin_CS"/>
</dbReference>
<gene>
    <name evidence="4" type="ORF">ILYODFUR_019678</name>
</gene>
<organism evidence="4 5">
    <name type="scientific">Ilyodon furcidens</name>
    <name type="common">goldbreast splitfin</name>
    <dbReference type="NCBI Taxonomy" id="33524"/>
    <lineage>
        <taxon>Eukaryota</taxon>
        <taxon>Metazoa</taxon>
        <taxon>Chordata</taxon>
        <taxon>Craniata</taxon>
        <taxon>Vertebrata</taxon>
        <taxon>Euteleostomi</taxon>
        <taxon>Actinopterygii</taxon>
        <taxon>Neopterygii</taxon>
        <taxon>Teleostei</taxon>
        <taxon>Neoteleostei</taxon>
        <taxon>Acanthomorphata</taxon>
        <taxon>Ovalentaria</taxon>
        <taxon>Atherinomorphae</taxon>
        <taxon>Cyprinodontiformes</taxon>
        <taxon>Goodeidae</taxon>
        <taxon>Ilyodon</taxon>
    </lineage>
</organism>
<accession>A0ABV0U6R7</accession>
<dbReference type="CDD" id="cd00037">
    <property type="entry name" value="CLECT"/>
    <property type="match status" value="1"/>
</dbReference>
<dbReference type="SUPFAM" id="SSF56436">
    <property type="entry name" value="C-type lectin-like"/>
    <property type="match status" value="1"/>
</dbReference>
<dbReference type="PROSITE" id="PS00615">
    <property type="entry name" value="C_TYPE_LECTIN_1"/>
    <property type="match status" value="1"/>
</dbReference>
<dbReference type="Proteomes" id="UP001482620">
    <property type="component" value="Unassembled WGS sequence"/>
</dbReference>
<dbReference type="InterPro" id="IPR016187">
    <property type="entry name" value="CTDL_fold"/>
</dbReference>
<keyword evidence="2" id="KW-0732">Signal</keyword>
<dbReference type="SMART" id="SM00034">
    <property type="entry name" value="CLECT"/>
    <property type="match status" value="1"/>
</dbReference>
<sequence>MKILSRLVLLCGLLAADASKEPDAEDILTEVLLEEETGNSTYAEEPVFEPLDEEMYLKALNGTVQRSGSCSPGWSRLKGRCYHVFPIPTTWFRAQRNCGSMQAHLASIHDFEVNYQLLRLITAAGQRRSEVWIGGSDLRRERHWYWVDGTRFGYTNWCRGEPNNFFSKQHCLQMNYSRSRCWDDEDCNYPKPFICARDY</sequence>
<evidence type="ECO:0000259" key="3">
    <source>
        <dbReference type="PROSITE" id="PS50041"/>
    </source>
</evidence>
<feature type="domain" description="C-type lectin" evidence="3">
    <location>
        <begin position="77"/>
        <end position="196"/>
    </location>
</feature>
<evidence type="ECO:0000256" key="1">
    <source>
        <dbReference type="ARBA" id="ARBA00023157"/>
    </source>
</evidence>
<dbReference type="PROSITE" id="PS50041">
    <property type="entry name" value="C_TYPE_LECTIN_2"/>
    <property type="match status" value="1"/>
</dbReference>